<dbReference type="AlphaFoldDB" id="A0A9J6FDZ6"/>
<gene>
    <name evidence="3" type="ORF">HPB48_007008</name>
</gene>
<dbReference type="EMBL" id="JABSTR010000001">
    <property type="protein sequence ID" value="KAH9360927.1"/>
    <property type="molecule type" value="Genomic_DNA"/>
</dbReference>
<feature type="region of interest" description="Disordered" evidence="2">
    <location>
        <begin position="98"/>
        <end position="149"/>
    </location>
</feature>
<proteinExistence type="predicted"/>
<evidence type="ECO:0000256" key="1">
    <source>
        <dbReference type="SAM" id="Coils"/>
    </source>
</evidence>
<dbReference type="Proteomes" id="UP000821853">
    <property type="component" value="Chromosome 1"/>
</dbReference>
<evidence type="ECO:0000256" key="2">
    <source>
        <dbReference type="SAM" id="MobiDB-lite"/>
    </source>
</evidence>
<keyword evidence="1" id="KW-0175">Coiled coil</keyword>
<dbReference type="OrthoDB" id="6424548at2759"/>
<protein>
    <submittedName>
        <fullName evidence="3">Uncharacterized protein</fullName>
    </submittedName>
</protein>
<feature type="coiled-coil region" evidence="1">
    <location>
        <begin position="426"/>
        <end position="474"/>
    </location>
</feature>
<sequence length="720" mass="79216">MDPSRRSLHLRLQTMSSAVVCGNLHPEGDMEDPEDAGESGPGSAAKSLASGVPGPIFFLIKEQAKSLLAIKELQDRVQALEGFRNDIFFAIQDIQQTMQSTPGRSPQIRPLSSSEPAKSAVASRSDSRALPGVSTSKSWTQNPKPRRHKEALMTAACGRTKGKSSGSGSDLSPGVVAKPLVASLSSTVKGESTSAVLDSDKQDSGLDSDCRDHGSRESTLAPKDELLTLLDIIDERGLQLQQRVREMEKGWDAALRGGAVGGSSSSEVLEFHEKELQSRLSEMEVERSKHRTMVRQLQATIHRMEGERIACEEKLQASITEKEELEKKVHSLHMQYVRGGGPRSLPINASTDPWPAGPSLHSLGAQKVAGDTDPGIATEESKAKVSSILKESNLLELKKVLLLYTLENQALRKKLEEGNRQWFGKLSEWKATEASLRSDIQNLIQEREVCLDALGRHQRDMRLLQAKYKELELTVWALDNDEHQGSFRRDEDELAGGSPVLRSPSIKFPRLYQSDISYRDSCSKTQSLPPSILTQAKNSPLLPRRGVYGAHFKRSSLAENSMEEAGFSNEDMAYELVDPRPPKAASAFAEPPLPPAQKAFVSYWQDRRLGAAVMPSDTVRLMNLEDEHAEELKSGPQSNIEMICNEFDPLSDSERQSASKPLDFEDSLDLSIPLKPMRSASLTAAMVGRSGLKLNYFPKPSGASKIPLDQKHRTLGKTQI</sequence>
<comment type="caution">
    <text evidence="3">The sequence shown here is derived from an EMBL/GenBank/DDBJ whole genome shotgun (WGS) entry which is preliminary data.</text>
</comment>
<accession>A0A9J6FDZ6</accession>
<dbReference type="VEuPathDB" id="VectorBase:HLOH_045127"/>
<reference evidence="3 4" key="1">
    <citation type="journal article" date="2020" name="Cell">
        <title>Large-Scale Comparative Analyses of Tick Genomes Elucidate Their Genetic Diversity and Vector Capacities.</title>
        <authorList>
            <consortium name="Tick Genome and Microbiome Consortium (TIGMIC)"/>
            <person name="Jia N."/>
            <person name="Wang J."/>
            <person name="Shi W."/>
            <person name="Du L."/>
            <person name="Sun Y."/>
            <person name="Zhan W."/>
            <person name="Jiang J.F."/>
            <person name="Wang Q."/>
            <person name="Zhang B."/>
            <person name="Ji P."/>
            <person name="Bell-Sakyi L."/>
            <person name="Cui X.M."/>
            <person name="Yuan T.T."/>
            <person name="Jiang B.G."/>
            <person name="Yang W.F."/>
            <person name="Lam T.T."/>
            <person name="Chang Q.C."/>
            <person name="Ding S.J."/>
            <person name="Wang X.J."/>
            <person name="Zhu J.G."/>
            <person name="Ruan X.D."/>
            <person name="Zhao L."/>
            <person name="Wei J.T."/>
            <person name="Ye R.Z."/>
            <person name="Que T.C."/>
            <person name="Du C.H."/>
            <person name="Zhou Y.H."/>
            <person name="Cheng J.X."/>
            <person name="Dai P.F."/>
            <person name="Guo W.B."/>
            <person name="Han X.H."/>
            <person name="Huang E.J."/>
            <person name="Li L.F."/>
            <person name="Wei W."/>
            <person name="Gao Y.C."/>
            <person name="Liu J.Z."/>
            <person name="Shao H.Z."/>
            <person name="Wang X."/>
            <person name="Wang C.C."/>
            <person name="Yang T.C."/>
            <person name="Huo Q.B."/>
            <person name="Li W."/>
            <person name="Chen H.Y."/>
            <person name="Chen S.E."/>
            <person name="Zhou L.G."/>
            <person name="Ni X.B."/>
            <person name="Tian J.H."/>
            <person name="Sheng Y."/>
            <person name="Liu T."/>
            <person name="Pan Y.S."/>
            <person name="Xia L.Y."/>
            <person name="Li J."/>
            <person name="Zhao F."/>
            <person name="Cao W.C."/>
        </authorList>
    </citation>
    <scope>NUCLEOTIDE SEQUENCE [LARGE SCALE GENOMIC DNA]</scope>
    <source>
        <strain evidence="3">HaeL-2018</strain>
    </source>
</reference>
<feature type="coiled-coil region" evidence="1">
    <location>
        <begin position="294"/>
        <end position="335"/>
    </location>
</feature>
<evidence type="ECO:0000313" key="4">
    <source>
        <dbReference type="Proteomes" id="UP000821853"/>
    </source>
</evidence>
<feature type="compositionally biased region" description="Basic and acidic residues" evidence="2">
    <location>
        <begin position="198"/>
        <end position="219"/>
    </location>
</feature>
<feature type="region of interest" description="Disordered" evidence="2">
    <location>
        <begin position="23"/>
        <end position="47"/>
    </location>
</feature>
<feature type="region of interest" description="Disordered" evidence="2">
    <location>
        <begin position="187"/>
        <end position="219"/>
    </location>
</feature>
<dbReference type="OMA" id="DHPLWDN"/>
<evidence type="ECO:0000313" key="3">
    <source>
        <dbReference type="EMBL" id="KAH9360927.1"/>
    </source>
</evidence>
<name>A0A9J6FDZ6_HAELO</name>
<feature type="compositionally biased region" description="Polar residues" evidence="2">
    <location>
        <begin position="133"/>
        <end position="143"/>
    </location>
</feature>
<keyword evidence="4" id="KW-1185">Reference proteome</keyword>
<feature type="compositionally biased region" description="Polar residues" evidence="2">
    <location>
        <begin position="187"/>
        <end position="196"/>
    </location>
</feature>
<feature type="compositionally biased region" description="Polar residues" evidence="2">
    <location>
        <begin position="98"/>
        <end position="116"/>
    </location>
</feature>
<organism evidence="3 4">
    <name type="scientific">Haemaphysalis longicornis</name>
    <name type="common">Bush tick</name>
    <dbReference type="NCBI Taxonomy" id="44386"/>
    <lineage>
        <taxon>Eukaryota</taxon>
        <taxon>Metazoa</taxon>
        <taxon>Ecdysozoa</taxon>
        <taxon>Arthropoda</taxon>
        <taxon>Chelicerata</taxon>
        <taxon>Arachnida</taxon>
        <taxon>Acari</taxon>
        <taxon>Parasitiformes</taxon>
        <taxon>Ixodida</taxon>
        <taxon>Ixodoidea</taxon>
        <taxon>Ixodidae</taxon>
        <taxon>Haemaphysalinae</taxon>
        <taxon>Haemaphysalis</taxon>
    </lineage>
</organism>